<evidence type="ECO:0000313" key="11">
    <source>
        <dbReference type="Proteomes" id="UP001500200"/>
    </source>
</evidence>
<reference evidence="11" key="1">
    <citation type="journal article" date="2019" name="Int. J. Syst. Evol. Microbiol.">
        <title>The Global Catalogue of Microorganisms (GCM) 10K type strain sequencing project: providing services to taxonomists for standard genome sequencing and annotation.</title>
        <authorList>
            <consortium name="The Broad Institute Genomics Platform"/>
            <consortium name="The Broad Institute Genome Sequencing Center for Infectious Disease"/>
            <person name="Wu L."/>
            <person name="Ma J."/>
        </authorList>
    </citation>
    <scope>NUCLEOTIDE SEQUENCE [LARGE SCALE GENOMIC DNA]</scope>
    <source>
        <strain evidence="11">JCM 18514</strain>
    </source>
</reference>
<evidence type="ECO:0000256" key="3">
    <source>
        <dbReference type="ARBA" id="ARBA00022475"/>
    </source>
</evidence>
<keyword evidence="4 7" id="KW-0812">Transmembrane</keyword>
<keyword evidence="6 7" id="KW-0472">Membrane</keyword>
<dbReference type="EMBL" id="BAABKK010000010">
    <property type="protein sequence ID" value="GAA5193314.1"/>
    <property type="molecule type" value="Genomic_DNA"/>
</dbReference>
<feature type="transmembrane region" description="Helical" evidence="7">
    <location>
        <begin position="174"/>
        <end position="197"/>
    </location>
</feature>
<dbReference type="PANTHER" id="PTHR32243:SF18">
    <property type="entry name" value="INNER MEMBRANE ABC TRANSPORTER PERMEASE PROTEIN YCJP"/>
    <property type="match status" value="1"/>
</dbReference>
<feature type="domain" description="ABC transmembrane type-1" evidence="9">
    <location>
        <begin position="106"/>
        <end position="297"/>
    </location>
</feature>
<keyword evidence="11" id="KW-1185">Reference proteome</keyword>
<dbReference type="CDD" id="cd06261">
    <property type="entry name" value="TM_PBP2"/>
    <property type="match status" value="1"/>
</dbReference>
<dbReference type="Gene3D" id="1.10.3720.10">
    <property type="entry name" value="MetI-like"/>
    <property type="match status" value="1"/>
</dbReference>
<evidence type="ECO:0000256" key="1">
    <source>
        <dbReference type="ARBA" id="ARBA00004651"/>
    </source>
</evidence>
<evidence type="ECO:0000256" key="8">
    <source>
        <dbReference type="SAM" id="MobiDB-lite"/>
    </source>
</evidence>
<feature type="region of interest" description="Disordered" evidence="8">
    <location>
        <begin position="1"/>
        <end position="43"/>
    </location>
</feature>
<proteinExistence type="inferred from homology"/>
<protein>
    <submittedName>
        <fullName evidence="10">Carbohydrate ABC transporter permease</fullName>
    </submittedName>
</protein>
<dbReference type="PROSITE" id="PS50928">
    <property type="entry name" value="ABC_TM1"/>
    <property type="match status" value="1"/>
</dbReference>
<accession>A0ABP9SA42</accession>
<dbReference type="InterPro" id="IPR050901">
    <property type="entry name" value="BP-dep_ABC_trans_perm"/>
</dbReference>
<keyword evidence="3" id="KW-1003">Cell membrane</keyword>
<comment type="caution">
    <text evidence="10">The sequence shown here is derived from an EMBL/GenBank/DDBJ whole genome shotgun (WGS) entry which is preliminary data.</text>
</comment>
<feature type="compositionally biased region" description="Polar residues" evidence="8">
    <location>
        <begin position="1"/>
        <end position="15"/>
    </location>
</feature>
<dbReference type="InterPro" id="IPR000515">
    <property type="entry name" value="MetI-like"/>
</dbReference>
<evidence type="ECO:0000256" key="4">
    <source>
        <dbReference type="ARBA" id="ARBA00022692"/>
    </source>
</evidence>
<dbReference type="Pfam" id="PF00528">
    <property type="entry name" value="BPD_transp_1"/>
    <property type="match status" value="1"/>
</dbReference>
<feature type="transmembrane region" description="Helical" evidence="7">
    <location>
        <begin position="49"/>
        <end position="70"/>
    </location>
</feature>
<dbReference type="InterPro" id="IPR035906">
    <property type="entry name" value="MetI-like_sf"/>
</dbReference>
<organism evidence="10 11">
    <name type="scientific">Arthrobacter gyeryongensis</name>
    <dbReference type="NCBI Taxonomy" id="1650592"/>
    <lineage>
        <taxon>Bacteria</taxon>
        <taxon>Bacillati</taxon>
        <taxon>Actinomycetota</taxon>
        <taxon>Actinomycetes</taxon>
        <taxon>Micrococcales</taxon>
        <taxon>Micrococcaceae</taxon>
        <taxon>Arthrobacter</taxon>
    </lineage>
</organism>
<keyword evidence="5 7" id="KW-1133">Transmembrane helix</keyword>
<dbReference type="SUPFAM" id="SSF161098">
    <property type="entry name" value="MetI-like"/>
    <property type="match status" value="1"/>
</dbReference>
<evidence type="ECO:0000313" key="10">
    <source>
        <dbReference type="EMBL" id="GAA5193314.1"/>
    </source>
</evidence>
<evidence type="ECO:0000256" key="6">
    <source>
        <dbReference type="ARBA" id="ARBA00023136"/>
    </source>
</evidence>
<keyword evidence="2 7" id="KW-0813">Transport</keyword>
<feature type="transmembrane region" description="Helical" evidence="7">
    <location>
        <begin position="276"/>
        <end position="297"/>
    </location>
</feature>
<evidence type="ECO:0000256" key="2">
    <source>
        <dbReference type="ARBA" id="ARBA00022448"/>
    </source>
</evidence>
<dbReference type="PANTHER" id="PTHR32243">
    <property type="entry name" value="MALTOSE TRANSPORT SYSTEM PERMEASE-RELATED"/>
    <property type="match status" value="1"/>
</dbReference>
<gene>
    <name evidence="10" type="ORF">GCM10023346_17830</name>
</gene>
<dbReference type="Proteomes" id="UP001500200">
    <property type="component" value="Unassembled WGS sequence"/>
</dbReference>
<evidence type="ECO:0000256" key="7">
    <source>
        <dbReference type="RuleBase" id="RU363032"/>
    </source>
</evidence>
<feature type="transmembrane region" description="Helical" evidence="7">
    <location>
        <begin position="218"/>
        <end position="243"/>
    </location>
</feature>
<evidence type="ECO:0000256" key="5">
    <source>
        <dbReference type="ARBA" id="ARBA00022989"/>
    </source>
</evidence>
<name>A0ABP9SA42_9MICC</name>
<comment type="subcellular location">
    <subcellularLocation>
        <location evidence="1 7">Cell membrane</location>
        <topology evidence="1 7">Multi-pass membrane protein</topology>
    </subcellularLocation>
</comment>
<comment type="similarity">
    <text evidence="7">Belongs to the binding-protein-dependent transport system permease family.</text>
</comment>
<evidence type="ECO:0000259" key="9">
    <source>
        <dbReference type="PROSITE" id="PS50928"/>
    </source>
</evidence>
<sequence length="311" mass="32649">MSEETMTTTKITNRGSAPASARKGSARKAGVRKGAGPVRSGTGPGRKPWGYTVLAVFFLAIMLFPVYWMINASLQPNGITLETSWLPLKPDFTGYATAISEQGGNLATSLVISLGSVVLSLAIAAPAAYALAYFKVKGAGVVLFAILISQMIPGIVVANALYTAYNDLGLLNSIPGLILADSAHGIPFAILIIRAFMNGMPASVIEAARVDGAGHLRAFWSIVVPLSRNSLITAGLFTFLFTWSDFLFALTLTTTEAVRPVTLGIFQYIGAYVNDWSSVMATAVLASIPAIILLVAAQRYIAAGTTGGAVK</sequence>
<feature type="transmembrane region" description="Helical" evidence="7">
    <location>
        <begin position="110"/>
        <end position="134"/>
    </location>
</feature>
<feature type="transmembrane region" description="Helical" evidence="7">
    <location>
        <begin position="141"/>
        <end position="162"/>
    </location>
</feature>